<gene>
    <name evidence="1" type="ORF">ACHAXA_008159</name>
</gene>
<dbReference type="AlphaFoldDB" id="A0ABD3RC97"/>
<dbReference type="Proteomes" id="UP001530377">
    <property type="component" value="Unassembled WGS sequence"/>
</dbReference>
<sequence>MTTPTFDLLSLRPIRSDALLRYNSLNQSEPLRINLFLLATVTLLGYPWWCESVTGDASTSASTFVSSASGLVCAALFLRERTRRSNQLSRMEKEMNAEVLGVRVPVNAAISSVRSMTRLGDLKGKRRILAIRGSREELSGLMWNTLCPLRRRLVQSKTLVVLVPTDGSTRDDWGWDVNRFGGYSPWLADALNIDGRGGWSSYFDELLDKGDDGPNTDGVAWFALNFKGRSIASGRQLQPTEPLDESDEAELQEGTPVVKQILDRQKKFYSILTDGSDGHDMRPVFSTKSAVEVDEVVDGGGRIDGWDKCLEPKARPTGMVISGSDAWAASNTLAFSTCVEFPTNAGIVGATLLAVQRWGRETDDGEWKLELHQTIPWSAGSRAGGTLRCDCRGCVALARSSDKRTFGGIIG</sequence>
<proteinExistence type="predicted"/>
<organism evidence="1 2">
    <name type="scientific">Cyclostephanos tholiformis</name>
    <dbReference type="NCBI Taxonomy" id="382380"/>
    <lineage>
        <taxon>Eukaryota</taxon>
        <taxon>Sar</taxon>
        <taxon>Stramenopiles</taxon>
        <taxon>Ochrophyta</taxon>
        <taxon>Bacillariophyta</taxon>
        <taxon>Coscinodiscophyceae</taxon>
        <taxon>Thalassiosirophycidae</taxon>
        <taxon>Stephanodiscales</taxon>
        <taxon>Stephanodiscaceae</taxon>
        <taxon>Cyclostephanos</taxon>
    </lineage>
</organism>
<name>A0ABD3RC97_9STRA</name>
<comment type="caution">
    <text evidence="1">The sequence shown here is derived from an EMBL/GenBank/DDBJ whole genome shotgun (WGS) entry which is preliminary data.</text>
</comment>
<dbReference type="EMBL" id="JALLPB020000314">
    <property type="protein sequence ID" value="KAL3810635.1"/>
    <property type="molecule type" value="Genomic_DNA"/>
</dbReference>
<reference evidence="1 2" key="1">
    <citation type="submission" date="2024-10" db="EMBL/GenBank/DDBJ databases">
        <title>Updated reference genomes for cyclostephanoid diatoms.</title>
        <authorList>
            <person name="Roberts W.R."/>
            <person name="Alverson A.J."/>
        </authorList>
    </citation>
    <scope>NUCLEOTIDE SEQUENCE [LARGE SCALE GENOMIC DNA]</scope>
    <source>
        <strain evidence="1 2">AJA228-03</strain>
    </source>
</reference>
<protein>
    <submittedName>
        <fullName evidence="1">Uncharacterized protein</fullName>
    </submittedName>
</protein>
<evidence type="ECO:0000313" key="2">
    <source>
        <dbReference type="Proteomes" id="UP001530377"/>
    </source>
</evidence>
<accession>A0ABD3RC97</accession>
<evidence type="ECO:0000313" key="1">
    <source>
        <dbReference type="EMBL" id="KAL3810635.1"/>
    </source>
</evidence>
<keyword evidence="2" id="KW-1185">Reference proteome</keyword>